<dbReference type="RefSeq" id="WP_109353096.1">
    <property type="nucleotide sequence ID" value="NZ_QFRI01000002.1"/>
</dbReference>
<sequence length="298" mass="33221">MKKPLNLMKTKMLVMLALSVFVTSCSNDEQDMLEDDLNVTPDLNTTLENSNLASTCSTTMYTYGGGFDVNKNVNTIIDDRSCVYNYAQTTYGTPNTWGFYRLRANTSSDGNQTRIERASKVVTKVKSGNYIEISGTVRIAKAGEFPNETRSLGSMSNRDGTYFIQAKGRDTSGNGSPDPAIALFIAKATKVNGQDYFNIYREEIKKRGGSGNDRRLVYITRVKKNRDFDVKVRTGFSTNSDGSLRHYVNSTINGVFKSFPVPRADQALQAKLRMGAYRCKGGEAAILWRNVNTKFRNN</sequence>
<name>A0A2U2X4N6_9FLAO</name>
<dbReference type="EMBL" id="QFRI01000002">
    <property type="protein sequence ID" value="PWH82741.1"/>
    <property type="molecule type" value="Genomic_DNA"/>
</dbReference>
<dbReference type="OrthoDB" id="1415098at2"/>
<dbReference type="InterPro" id="IPR054591">
    <property type="entry name" value="PL28"/>
</dbReference>
<organism evidence="3 4">
    <name type="scientific">Algibacter marinivivus</name>
    <dbReference type="NCBI Taxonomy" id="2100723"/>
    <lineage>
        <taxon>Bacteria</taxon>
        <taxon>Pseudomonadati</taxon>
        <taxon>Bacteroidota</taxon>
        <taxon>Flavobacteriia</taxon>
        <taxon>Flavobacteriales</taxon>
        <taxon>Flavobacteriaceae</taxon>
        <taxon>Algibacter</taxon>
    </lineage>
</organism>
<feature type="chain" id="PRO_5015421798" description="PL28 ulvan lyase domain-containing protein" evidence="1">
    <location>
        <begin position="28"/>
        <end position="298"/>
    </location>
</feature>
<keyword evidence="4" id="KW-1185">Reference proteome</keyword>
<reference evidence="4" key="2">
    <citation type="submission" date="2018-05" db="EMBL/GenBank/DDBJ databases">
        <title>Algibacter marinivivus sp. nov., isolated from sample around a algae.</title>
        <authorList>
            <person name="Lu D."/>
        </authorList>
    </citation>
    <scope>NUCLEOTIDE SEQUENCE [LARGE SCALE GENOMIC DNA]</scope>
    <source>
        <strain evidence="4">ZY111</strain>
    </source>
</reference>
<evidence type="ECO:0000259" key="2">
    <source>
        <dbReference type="Pfam" id="PF22826"/>
    </source>
</evidence>
<proteinExistence type="predicted"/>
<dbReference type="AlphaFoldDB" id="A0A2U2X4N6"/>
<dbReference type="Pfam" id="PF22826">
    <property type="entry name" value="PL28"/>
    <property type="match status" value="1"/>
</dbReference>
<evidence type="ECO:0000256" key="1">
    <source>
        <dbReference type="SAM" id="SignalP"/>
    </source>
</evidence>
<protein>
    <recommendedName>
        <fullName evidence="2">PL28 ulvan lyase domain-containing protein</fullName>
    </recommendedName>
</protein>
<evidence type="ECO:0000313" key="4">
    <source>
        <dbReference type="Proteomes" id="UP000245375"/>
    </source>
</evidence>
<comment type="caution">
    <text evidence="3">The sequence shown here is derived from an EMBL/GenBank/DDBJ whole genome shotgun (WGS) entry which is preliminary data.</text>
</comment>
<reference evidence="3 4" key="1">
    <citation type="submission" date="2018-05" db="EMBL/GenBank/DDBJ databases">
        <title>Algibacter marinivivus sp. nov., isolated from sample around a algae.</title>
        <authorList>
            <person name="Zhong X."/>
        </authorList>
    </citation>
    <scope>NUCLEOTIDE SEQUENCE [LARGE SCALE GENOMIC DNA]</scope>
    <source>
        <strain evidence="3 4">ZY111</strain>
    </source>
</reference>
<feature type="signal peptide" evidence="1">
    <location>
        <begin position="1"/>
        <end position="27"/>
    </location>
</feature>
<feature type="domain" description="PL28 ulvan lyase" evidence="2">
    <location>
        <begin position="48"/>
        <end position="296"/>
    </location>
</feature>
<reference evidence="4" key="3">
    <citation type="submission" date="2018-05" db="EMBL/GenBank/DDBJ databases">
        <authorList>
            <person name="Lu D."/>
        </authorList>
    </citation>
    <scope>NUCLEOTIDE SEQUENCE [LARGE SCALE GENOMIC DNA]</scope>
    <source>
        <strain evidence="4">ZY111</strain>
    </source>
</reference>
<evidence type="ECO:0000313" key="3">
    <source>
        <dbReference type="EMBL" id="PWH82741.1"/>
    </source>
</evidence>
<keyword evidence="1" id="KW-0732">Signal</keyword>
<dbReference type="Proteomes" id="UP000245375">
    <property type="component" value="Unassembled WGS sequence"/>
</dbReference>
<dbReference type="PROSITE" id="PS51257">
    <property type="entry name" value="PROKAR_LIPOPROTEIN"/>
    <property type="match status" value="1"/>
</dbReference>
<gene>
    <name evidence="3" type="ORF">DIS18_10940</name>
</gene>
<accession>A0A2U2X4N6</accession>